<accession>A0ABV9MD55</accession>
<protein>
    <submittedName>
        <fullName evidence="2">GNAT family N-acetyltransferase</fullName>
        <ecNumber evidence="2">2.3.1.-</ecNumber>
    </submittedName>
</protein>
<dbReference type="EMBL" id="JBHSGL010000005">
    <property type="protein sequence ID" value="MFC4712944.1"/>
    <property type="molecule type" value="Genomic_DNA"/>
</dbReference>
<dbReference type="Proteomes" id="UP001595932">
    <property type="component" value="Unassembled WGS sequence"/>
</dbReference>
<comment type="caution">
    <text evidence="2">The sequence shown here is derived from an EMBL/GenBank/DDBJ whole genome shotgun (WGS) entry which is preliminary data.</text>
</comment>
<dbReference type="PROSITE" id="PS51186">
    <property type="entry name" value="GNAT"/>
    <property type="match status" value="1"/>
</dbReference>
<dbReference type="InterPro" id="IPR016181">
    <property type="entry name" value="Acyl_CoA_acyltransferase"/>
</dbReference>
<dbReference type="InterPro" id="IPR000182">
    <property type="entry name" value="GNAT_dom"/>
</dbReference>
<dbReference type="CDD" id="cd04301">
    <property type="entry name" value="NAT_SF"/>
    <property type="match status" value="1"/>
</dbReference>
<evidence type="ECO:0000313" key="3">
    <source>
        <dbReference type="Proteomes" id="UP001595932"/>
    </source>
</evidence>
<organism evidence="2 3">
    <name type="scientific">Planococcus dechangensis</name>
    <dbReference type="NCBI Taxonomy" id="1176255"/>
    <lineage>
        <taxon>Bacteria</taxon>
        <taxon>Bacillati</taxon>
        <taxon>Bacillota</taxon>
        <taxon>Bacilli</taxon>
        <taxon>Bacillales</taxon>
        <taxon>Caryophanaceae</taxon>
        <taxon>Planococcus</taxon>
    </lineage>
</organism>
<feature type="domain" description="N-acetyltransferase" evidence="1">
    <location>
        <begin position="3"/>
        <end position="119"/>
    </location>
</feature>
<dbReference type="RefSeq" id="WP_377278472.1">
    <property type="nucleotide sequence ID" value="NZ_JBHSGL010000005.1"/>
</dbReference>
<keyword evidence="2" id="KW-0808">Transferase</keyword>
<name>A0ABV9MD55_9BACL</name>
<evidence type="ECO:0000259" key="1">
    <source>
        <dbReference type="PROSITE" id="PS51186"/>
    </source>
</evidence>
<sequence>MLIKYKNSYRKIAMGLLSFMPSERDFKQLQQTIKTYEEDPDWQLYLWKRDEDCIGLIGIKLNEQTFTVHHAAISPSFRNEGLGHLMIESVRELQEPLAMCSTHKTKDFLEKCWEKQVPF</sequence>
<dbReference type="EC" id="2.3.1.-" evidence="2"/>
<keyword evidence="3" id="KW-1185">Reference proteome</keyword>
<dbReference type="Gene3D" id="3.40.630.30">
    <property type="match status" value="1"/>
</dbReference>
<proteinExistence type="predicted"/>
<keyword evidence="2" id="KW-0012">Acyltransferase</keyword>
<evidence type="ECO:0000313" key="2">
    <source>
        <dbReference type="EMBL" id="MFC4712944.1"/>
    </source>
</evidence>
<dbReference type="SUPFAM" id="SSF55729">
    <property type="entry name" value="Acyl-CoA N-acyltransferases (Nat)"/>
    <property type="match status" value="1"/>
</dbReference>
<dbReference type="Pfam" id="PF00583">
    <property type="entry name" value="Acetyltransf_1"/>
    <property type="match status" value="1"/>
</dbReference>
<reference evidence="3" key="1">
    <citation type="journal article" date="2019" name="Int. J. Syst. Evol. Microbiol.">
        <title>The Global Catalogue of Microorganisms (GCM) 10K type strain sequencing project: providing services to taxonomists for standard genome sequencing and annotation.</title>
        <authorList>
            <consortium name="The Broad Institute Genomics Platform"/>
            <consortium name="The Broad Institute Genome Sequencing Center for Infectious Disease"/>
            <person name="Wu L."/>
            <person name="Ma J."/>
        </authorList>
    </citation>
    <scope>NUCLEOTIDE SEQUENCE [LARGE SCALE GENOMIC DNA]</scope>
    <source>
        <strain evidence="3">CGMCC 1.12151</strain>
    </source>
</reference>
<gene>
    <name evidence="2" type="ORF">ACFO5U_08740</name>
</gene>
<dbReference type="GO" id="GO:0016746">
    <property type="term" value="F:acyltransferase activity"/>
    <property type="evidence" value="ECO:0007669"/>
    <property type="project" value="UniProtKB-KW"/>
</dbReference>